<dbReference type="EMBL" id="AWRC01000002">
    <property type="protein sequence ID" value="OLW05095.1"/>
    <property type="molecule type" value="Genomic_DNA"/>
</dbReference>
<sequence length="31" mass="3716">MPIIVPISRTERRLMQKTIHKTLLQKVFSSY</sequence>
<protein>
    <submittedName>
        <fullName evidence="1">Uncharacterized protein</fullName>
    </submittedName>
</protein>
<comment type="caution">
    <text evidence="1">The sequence shown here is derived from an EMBL/GenBank/DDBJ whole genome shotgun (WGS) entry which is preliminary data.</text>
</comment>
<dbReference type="AlphaFoldDB" id="A0A3S5YQU9"/>
<name>A0A3S5YQU9_SALER</name>
<evidence type="ECO:0000313" key="1">
    <source>
        <dbReference type="EMBL" id="OLW05095.1"/>
    </source>
</evidence>
<reference evidence="1" key="1">
    <citation type="submission" date="2013-09" db="EMBL/GenBank/DDBJ databases">
        <title>Salmonella enterica subsp. IIIa serovar 18:z4:z23:-.</title>
        <authorList>
            <person name="Chen Y."/>
            <person name="Li C."/>
            <person name="Mcdermott P."/>
            <person name="Zhao S."/>
        </authorList>
    </citation>
    <scope>NUCLEOTIDE SEQUENCE [LARGE SCALE GENOMIC DNA]</scope>
    <source>
        <strain evidence="1">N26626</strain>
    </source>
</reference>
<proteinExistence type="predicted"/>
<organism evidence="1">
    <name type="scientific">Salmonella enterica subsp. arizonae serovar 18:z4,z23:- str. CVM N26626</name>
    <dbReference type="NCBI Taxonomy" id="1395119"/>
    <lineage>
        <taxon>Bacteria</taxon>
        <taxon>Pseudomonadati</taxon>
        <taxon>Pseudomonadota</taxon>
        <taxon>Gammaproteobacteria</taxon>
        <taxon>Enterobacterales</taxon>
        <taxon>Enterobacteriaceae</taxon>
        <taxon>Salmonella</taxon>
    </lineage>
</organism>
<gene>
    <name evidence="1" type="ORF">P298_04810</name>
</gene>
<accession>A0A3S5YQU9</accession>
<dbReference type="Proteomes" id="UP000868500">
    <property type="component" value="Unassembled WGS sequence"/>
</dbReference>